<protein>
    <submittedName>
        <fullName evidence="1">Uncharacterized protein</fullName>
    </submittedName>
</protein>
<sequence length="110" mass="12477">MAIIKALYTKFDISVSYHRITAFNISYAHKKITICLASYVSKEARAKQSKPIEELDISIPFEDYPLFLGVNPIVASYKWLKENVIGFEDALDDFDVLEPMLTNLEGDIDG</sequence>
<evidence type="ECO:0000313" key="1">
    <source>
        <dbReference type="EMBL" id="QLY40164.1"/>
    </source>
</evidence>
<dbReference type="KEGG" id="tbk:HF295_04520"/>
<evidence type="ECO:0000313" key="2">
    <source>
        <dbReference type="Proteomes" id="UP000512167"/>
    </source>
</evidence>
<organism evidence="1 2">
    <name type="scientific">Hujiaoplasma nucleasis</name>
    <dbReference type="NCBI Taxonomy" id="2725268"/>
    <lineage>
        <taxon>Bacteria</taxon>
        <taxon>Bacillati</taxon>
        <taxon>Mycoplasmatota</taxon>
        <taxon>Mollicutes</taxon>
        <taxon>Candidatus Izemoplasmatales</taxon>
        <taxon>Hujiaoplasmataceae</taxon>
        <taxon>Hujiaoplasma</taxon>
    </lineage>
</organism>
<accession>A0A7L6N6N0</accession>
<dbReference type="Proteomes" id="UP000512167">
    <property type="component" value="Chromosome"/>
</dbReference>
<dbReference type="AlphaFoldDB" id="A0A7L6N6N0"/>
<dbReference type="EMBL" id="CP051151">
    <property type="protein sequence ID" value="QLY40164.1"/>
    <property type="molecule type" value="Genomic_DNA"/>
</dbReference>
<keyword evidence="2" id="KW-1185">Reference proteome</keyword>
<reference evidence="1 2" key="1">
    <citation type="submission" date="2020-04" db="EMBL/GenBank/DDBJ databases">
        <authorList>
            <person name="Zheng R.K."/>
            <person name="Sun C.M."/>
        </authorList>
    </citation>
    <scope>NUCLEOTIDE SEQUENCE [LARGE SCALE GENOMIC DNA]</scope>
    <source>
        <strain evidence="2">zrk29</strain>
    </source>
</reference>
<dbReference type="RefSeq" id="WP_312030990.1">
    <property type="nucleotide sequence ID" value="NZ_CP051151.1"/>
</dbReference>
<name>A0A7L6N6N0_9MOLU</name>
<gene>
    <name evidence="1" type="ORF">HF295_04520</name>
</gene>
<proteinExistence type="predicted"/>